<dbReference type="FunFam" id="3.40.50.1170:FF:000001">
    <property type="entry name" value="L-asparaginase 2"/>
    <property type="match status" value="1"/>
</dbReference>
<feature type="binding site" evidence="5">
    <location>
        <position position="56"/>
    </location>
    <ligand>
        <name>substrate</name>
    </ligand>
</feature>
<name>A0A345UMR4_9BACT</name>
<dbReference type="InterPro" id="IPR006033">
    <property type="entry name" value="AsnA_fam"/>
</dbReference>
<feature type="active site" evidence="7">
    <location>
        <position position="87"/>
    </location>
</feature>
<dbReference type="PROSITE" id="PS00917">
    <property type="entry name" value="ASN_GLN_ASE_2"/>
    <property type="match status" value="1"/>
</dbReference>
<feature type="active site" evidence="6">
    <location>
        <position position="12"/>
    </location>
</feature>
<dbReference type="Pfam" id="PF17763">
    <property type="entry name" value="Asparaginase_C"/>
    <property type="match status" value="1"/>
</dbReference>
<reference evidence="10 11" key="1">
    <citation type="submission" date="2018-03" db="EMBL/GenBank/DDBJ databases">
        <title>Phenotypic and genomic properties of Cyclonatronum proteinivorum gen. nov., sp. nov., a haloalkaliphilic bacteroidete from soda lakes possessing Na+-translocating rhodopsin.</title>
        <authorList>
            <person name="Toshchakov S.V."/>
            <person name="Korzhenkov A."/>
            <person name="Samarov N.I."/>
            <person name="Kublanov I.V."/>
            <person name="Muntyan M.S."/>
            <person name="Sorokin D.Y."/>
        </authorList>
    </citation>
    <scope>NUCLEOTIDE SEQUENCE [LARGE SCALE GENOMIC DNA]</scope>
    <source>
        <strain evidence="10 11">Omega</strain>
    </source>
</reference>
<dbReference type="InterPro" id="IPR041725">
    <property type="entry name" value="L-asparaginase_I"/>
</dbReference>
<organism evidence="10 11">
    <name type="scientific">Cyclonatronum proteinivorum</name>
    <dbReference type="NCBI Taxonomy" id="1457365"/>
    <lineage>
        <taxon>Bacteria</taxon>
        <taxon>Pseudomonadati</taxon>
        <taxon>Balneolota</taxon>
        <taxon>Balneolia</taxon>
        <taxon>Balneolales</taxon>
        <taxon>Cyclonatronaceae</taxon>
        <taxon>Cyclonatronum</taxon>
    </lineage>
</organism>
<dbReference type="SMART" id="SM00870">
    <property type="entry name" value="Asparaginase"/>
    <property type="match status" value="1"/>
</dbReference>
<dbReference type="KEGG" id="cprv:CYPRO_2524"/>
<dbReference type="PIRSF" id="PIRSF500176">
    <property type="entry name" value="L_ASNase"/>
    <property type="match status" value="1"/>
</dbReference>
<dbReference type="OrthoDB" id="9788068at2"/>
<dbReference type="PANTHER" id="PTHR11707:SF28">
    <property type="entry name" value="60 KDA LYSOPHOSPHOLIPASE"/>
    <property type="match status" value="1"/>
</dbReference>
<evidence type="ECO:0000313" key="11">
    <source>
        <dbReference type="Proteomes" id="UP000254808"/>
    </source>
</evidence>
<feature type="binding site" evidence="5">
    <location>
        <begin position="87"/>
        <end position="88"/>
    </location>
    <ligand>
        <name>substrate</name>
    </ligand>
</feature>
<dbReference type="Gene3D" id="3.40.50.40">
    <property type="match status" value="1"/>
</dbReference>
<dbReference type="GO" id="GO:0006520">
    <property type="term" value="P:amino acid metabolic process"/>
    <property type="evidence" value="ECO:0007669"/>
    <property type="project" value="InterPro"/>
</dbReference>
<dbReference type="Pfam" id="PF00710">
    <property type="entry name" value="Asparaginase"/>
    <property type="match status" value="1"/>
</dbReference>
<evidence type="ECO:0000256" key="2">
    <source>
        <dbReference type="ARBA" id="ARBA00012920"/>
    </source>
</evidence>
<proteinExistence type="inferred from homology"/>
<sequence length="335" mass="36920">MKRILLLQTGGTIAMQIRRDADGRLNNLPSDSLEKYIPELSAIADIECLDLFFKDSSDMNPNDWVTLARAIESNYDAYDGFVVLHGTDTMAYTASALSFCFKNLTKPVIFTGSQLPLSVIRSDAGRNLINAVQMATLPFCEVAICFSDKILRGNRSTKVSIGDFTAFTSPNHPALAEIGIDIHVKHALRPSGNAMECYPAFSEELMVLQLFPGIKPARYIPLLAEQTRAVIISGYGSGNFPSSGDYSLIPFLEACMERNIFMVMASQAVFDAVDLEKYSSGRIARELGVISSGDMTIEAAVTKMMYLLARYSSPYQIRDAYVRVLRGEMTPVHTS</sequence>
<evidence type="ECO:0000259" key="9">
    <source>
        <dbReference type="Pfam" id="PF17763"/>
    </source>
</evidence>
<dbReference type="InterPro" id="IPR020827">
    <property type="entry name" value="Asparaginase/glutaminase_AS1"/>
</dbReference>
<feature type="domain" description="Asparaginase/glutaminase C-terminal" evidence="9">
    <location>
        <begin position="206"/>
        <end position="319"/>
    </location>
</feature>
<comment type="similarity">
    <text evidence="1">Belongs to the asparaginase 1 family.</text>
</comment>
<dbReference type="PIRSF" id="PIRSF001220">
    <property type="entry name" value="L-ASNase_gatD"/>
    <property type="match status" value="1"/>
</dbReference>
<dbReference type="CDD" id="cd08963">
    <property type="entry name" value="L-asparaginase_I"/>
    <property type="match status" value="1"/>
</dbReference>
<feature type="active site" description="O-isoaspartyl threonine intermediate" evidence="4">
    <location>
        <position position="12"/>
    </location>
</feature>
<dbReference type="InterPro" id="IPR027475">
    <property type="entry name" value="Asparaginase/glutaminase_AS2"/>
</dbReference>
<dbReference type="SFLD" id="SFLDS00057">
    <property type="entry name" value="Glutaminase/Asparaginase"/>
    <property type="match status" value="1"/>
</dbReference>
<dbReference type="PANTHER" id="PTHR11707">
    <property type="entry name" value="L-ASPARAGINASE"/>
    <property type="match status" value="1"/>
</dbReference>
<evidence type="ECO:0000313" key="10">
    <source>
        <dbReference type="EMBL" id="AXJ01766.1"/>
    </source>
</evidence>
<dbReference type="EMBL" id="CP027806">
    <property type="protein sequence ID" value="AXJ01766.1"/>
    <property type="molecule type" value="Genomic_DNA"/>
</dbReference>
<gene>
    <name evidence="10" type="ORF">CYPRO_2524</name>
</gene>
<dbReference type="InterPro" id="IPR027474">
    <property type="entry name" value="L-asparaginase_N"/>
</dbReference>
<dbReference type="RefSeq" id="WP_114984925.1">
    <property type="nucleotide sequence ID" value="NZ_CP027806.1"/>
</dbReference>
<feature type="domain" description="L-asparaginase N-terminal" evidence="8">
    <location>
        <begin position="3"/>
        <end position="186"/>
    </location>
</feature>
<dbReference type="NCBIfam" id="TIGR00519">
    <property type="entry name" value="asnASE_I"/>
    <property type="match status" value="1"/>
</dbReference>
<evidence type="ECO:0000256" key="3">
    <source>
        <dbReference type="ARBA" id="ARBA00022801"/>
    </source>
</evidence>
<dbReference type="SUPFAM" id="SSF53774">
    <property type="entry name" value="Glutaminase/Asparaginase"/>
    <property type="match status" value="1"/>
</dbReference>
<evidence type="ECO:0000256" key="7">
    <source>
        <dbReference type="PROSITE-ProRule" id="PRU10100"/>
    </source>
</evidence>
<keyword evidence="11" id="KW-1185">Reference proteome</keyword>
<evidence type="ECO:0000256" key="4">
    <source>
        <dbReference type="PIRSR" id="PIRSR001220-1"/>
    </source>
</evidence>
<dbReference type="Gene3D" id="3.40.50.1170">
    <property type="entry name" value="L-asparaginase, N-terminal domain"/>
    <property type="match status" value="1"/>
</dbReference>
<dbReference type="InterPro" id="IPR036152">
    <property type="entry name" value="Asp/glu_Ase-like_sf"/>
</dbReference>
<dbReference type="PRINTS" id="PR00139">
    <property type="entry name" value="ASNGLNASE"/>
</dbReference>
<accession>A0A345UMR4</accession>
<dbReference type="AlphaFoldDB" id="A0A345UMR4"/>
<evidence type="ECO:0000256" key="6">
    <source>
        <dbReference type="PROSITE-ProRule" id="PRU10099"/>
    </source>
</evidence>
<dbReference type="GO" id="GO:0004067">
    <property type="term" value="F:asparaginase activity"/>
    <property type="evidence" value="ECO:0007669"/>
    <property type="project" value="UniProtKB-UniRule"/>
</dbReference>
<evidence type="ECO:0000259" key="8">
    <source>
        <dbReference type="Pfam" id="PF00710"/>
    </source>
</evidence>
<dbReference type="InterPro" id="IPR040919">
    <property type="entry name" value="Asparaginase_C"/>
</dbReference>
<dbReference type="PROSITE" id="PS51732">
    <property type="entry name" value="ASN_GLN_ASE_3"/>
    <property type="match status" value="1"/>
</dbReference>
<evidence type="ECO:0000256" key="5">
    <source>
        <dbReference type="PIRSR" id="PIRSR001220-2"/>
    </source>
</evidence>
<evidence type="ECO:0000256" key="1">
    <source>
        <dbReference type="ARBA" id="ARBA00010518"/>
    </source>
</evidence>
<keyword evidence="3" id="KW-0378">Hydrolase</keyword>
<dbReference type="PROSITE" id="PS00144">
    <property type="entry name" value="ASN_GLN_ASE_1"/>
    <property type="match status" value="1"/>
</dbReference>
<dbReference type="InterPro" id="IPR006034">
    <property type="entry name" value="Asparaginase/glutaminase-like"/>
</dbReference>
<dbReference type="InterPro" id="IPR027473">
    <property type="entry name" value="L-asparaginase_C"/>
</dbReference>
<dbReference type="InterPro" id="IPR037152">
    <property type="entry name" value="L-asparaginase_N_sf"/>
</dbReference>
<dbReference type="Proteomes" id="UP000254808">
    <property type="component" value="Chromosome"/>
</dbReference>
<dbReference type="EC" id="3.5.1.1" evidence="2"/>
<protein>
    <recommendedName>
        <fullName evidence="2">asparaginase</fullName>
        <ecNumber evidence="2">3.5.1.1</ecNumber>
    </recommendedName>
</protein>